<name>A0A1H9BV92_9RHOB</name>
<feature type="signal peptide" evidence="4">
    <location>
        <begin position="1"/>
        <end position="24"/>
    </location>
</feature>
<dbReference type="GO" id="GO:0017089">
    <property type="term" value="F:glycolipid transfer activity"/>
    <property type="evidence" value="ECO:0007669"/>
    <property type="project" value="TreeGrafter"/>
</dbReference>
<evidence type="ECO:0000256" key="3">
    <source>
        <dbReference type="ARBA" id="ARBA00022764"/>
    </source>
</evidence>
<dbReference type="RefSeq" id="WP_090268743.1">
    <property type="nucleotide sequence ID" value="NZ_FOEP01000003.1"/>
</dbReference>
<dbReference type="GO" id="GO:0001530">
    <property type="term" value="F:lipopolysaccharide binding"/>
    <property type="evidence" value="ECO:0007669"/>
    <property type="project" value="InterPro"/>
</dbReference>
<dbReference type="STRING" id="657014.SAMN04488092_10310"/>
<protein>
    <submittedName>
        <fullName evidence="6">Lipopolysaccharide export system protein LptA</fullName>
    </submittedName>
</protein>
<keyword evidence="3" id="KW-0574">Periplasm</keyword>
<feature type="domain" description="Organic solvent tolerance-like N-terminal" evidence="5">
    <location>
        <begin position="41"/>
        <end position="146"/>
    </location>
</feature>
<dbReference type="InterPro" id="IPR005653">
    <property type="entry name" value="OstA-like_N"/>
</dbReference>
<dbReference type="GO" id="GO:0030288">
    <property type="term" value="C:outer membrane-bounded periplasmic space"/>
    <property type="evidence" value="ECO:0007669"/>
    <property type="project" value="TreeGrafter"/>
</dbReference>
<feature type="chain" id="PRO_5009300773" evidence="4">
    <location>
        <begin position="25"/>
        <end position="162"/>
    </location>
</feature>
<dbReference type="PANTHER" id="PTHR36504">
    <property type="entry name" value="LIPOPOLYSACCHARIDE EXPORT SYSTEM PROTEIN LPTA"/>
    <property type="match status" value="1"/>
</dbReference>
<dbReference type="GO" id="GO:0009279">
    <property type="term" value="C:cell outer membrane"/>
    <property type="evidence" value="ECO:0007669"/>
    <property type="project" value="TreeGrafter"/>
</dbReference>
<keyword evidence="7" id="KW-1185">Reference proteome</keyword>
<dbReference type="PANTHER" id="PTHR36504:SF1">
    <property type="entry name" value="LIPOPOLYSACCHARIDE EXPORT SYSTEM PROTEIN LPTA"/>
    <property type="match status" value="1"/>
</dbReference>
<dbReference type="AlphaFoldDB" id="A0A1H9BV92"/>
<dbReference type="EMBL" id="FOEP01000003">
    <property type="protein sequence ID" value="SEP92789.1"/>
    <property type="molecule type" value="Genomic_DNA"/>
</dbReference>
<dbReference type="Proteomes" id="UP000198634">
    <property type="component" value="Unassembled WGS sequence"/>
</dbReference>
<accession>A0A1H9BV92</accession>
<evidence type="ECO:0000313" key="7">
    <source>
        <dbReference type="Proteomes" id="UP000198634"/>
    </source>
</evidence>
<evidence type="ECO:0000259" key="5">
    <source>
        <dbReference type="Pfam" id="PF03968"/>
    </source>
</evidence>
<dbReference type="OrthoDB" id="9811926at2"/>
<organism evidence="6 7">
    <name type="scientific">Thalassovita taeanensis</name>
    <dbReference type="NCBI Taxonomy" id="657014"/>
    <lineage>
        <taxon>Bacteria</taxon>
        <taxon>Pseudomonadati</taxon>
        <taxon>Pseudomonadota</taxon>
        <taxon>Alphaproteobacteria</taxon>
        <taxon>Rhodobacterales</taxon>
        <taxon>Roseobacteraceae</taxon>
        <taxon>Thalassovita</taxon>
    </lineage>
</organism>
<proteinExistence type="predicted"/>
<dbReference type="InterPro" id="IPR052037">
    <property type="entry name" value="LPS_export_LptA"/>
</dbReference>
<dbReference type="InterPro" id="IPR014340">
    <property type="entry name" value="LptA"/>
</dbReference>
<keyword evidence="2 4" id="KW-0732">Signal</keyword>
<gene>
    <name evidence="6" type="ORF">SAMN04488092_10310</name>
</gene>
<evidence type="ECO:0000313" key="6">
    <source>
        <dbReference type="EMBL" id="SEP92789.1"/>
    </source>
</evidence>
<evidence type="ECO:0000256" key="1">
    <source>
        <dbReference type="ARBA" id="ARBA00022448"/>
    </source>
</evidence>
<dbReference type="Gene3D" id="2.60.450.10">
    <property type="entry name" value="Lipopolysaccharide (LPS) transport protein A like domain"/>
    <property type="match status" value="1"/>
</dbReference>
<evidence type="ECO:0000256" key="4">
    <source>
        <dbReference type="SAM" id="SignalP"/>
    </source>
</evidence>
<keyword evidence="1" id="KW-0813">Transport</keyword>
<dbReference type="NCBIfam" id="TIGR03002">
    <property type="entry name" value="outer_YhbN_LptA"/>
    <property type="match status" value="1"/>
</dbReference>
<reference evidence="6 7" key="1">
    <citation type="submission" date="2016-10" db="EMBL/GenBank/DDBJ databases">
        <authorList>
            <person name="de Groot N.N."/>
        </authorList>
    </citation>
    <scope>NUCLEOTIDE SEQUENCE [LARGE SCALE GENOMIC DNA]</scope>
    <source>
        <strain evidence="6 7">DSM 22007</strain>
    </source>
</reference>
<evidence type="ECO:0000256" key="2">
    <source>
        <dbReference type="ARBA" id="ARBA00022729"/>
    </source>
</evidence>
<sequence length="162" mass="16631">MLAFRPLLASALAALVIVTTPALAADVAFGKSRQDSNLPVEVEADNLSVSQEDGTATFTGNVVITQGEMILSATEVLVVYAETNKKITRLLATGGVTMVSGVDAAEAASADYSIDAGTVLLKGNVLLTQGKNVMTGDQMTINLDTGTAQIGGRVKTTLQSGD</sequence>
<dbReference type="Pfam" id="PF03968">
    <property type="entry name" value="LptD_N"/>
    <property type="match status" value="1"/>
</dbReference>
<dbReference type="GO" id="GO:0015920">
    <property type="term" value="P:lipopolysaccharide transport"/>
    <property type="evidence" value="ECO:0007669"/>
    <property type="project" value="InterPro"/>
</dbReference>